<evidence type="ECO:0000256" key="4">
    <source>
        <dbReference type="ARBA" id="ARBA00023163"/>
    </source>
</evidence>
<dbReference type="GO" id="GO:0003899">
    <property type="term" value="F:DNA-directed RNA polymerase activity"/>
    <property type="evidence" value="ECO:0007669"/>
    <property type="project" value="UniProtKB-UniRule"/>
</dbReference>
<dbReference type="InterPro" id="IPR007645">
    <property type="entry name" value="RNA_pol_Rpb2_3"/>
</dbReference>
<feature type="domain" description="DNA-directed RNA polymerase subunit 2 hybrid-binding" evidence="10">
    <location>
        <begin position="644"/>
        <end position="1026"/>
    </location>
</feature>
<feature type="domain" description="RNA polymerase Rpb2" evidence="12">
    <location>
        <begin position="131"/>
        <end position="280"/>
    </location>
</feature>
<name>A0A2M7BZB4_9BACT</name>
<dbReference type="Gene3D" id="2.40.50.150">
    <property type="match status" value="1"/>
</dbReference>
<dbReference type="InterPro" id="IPR042107">
    <property type="entry name" value="DNA-dir_RNA_pol_bsu_ext_1_sf"/>
</dbReference>
<feature type="domain" description="DNA-directed RNA polymerase beta subunit external 1" evidence="15">
    <location>
        <begin position="515"/>
        <end position="580"/>
    </location>
</feature>
<dbReference type="InterPro" id="IPR007642">
    <property type="entry name" value="RNA_pol_Rpb2_2"/>
</dbReference>
<dbReference type="Gene3D" id="2.30.150.10">
    <property type="entry name" value="DNA-directed RNA polymerase, beta subunit, external 1 domain"/>
    <property type="match status" value="1"/>
</dbReference>
<dbReference type="InterPro" id="IPR007644">
    <property type="entry name" value="RNA_pol_bsu_protrusion"/>
</dbReference>
<dbReference type="Gene3D" id="2.40.270.10">
    <property type="entry name" value="DNA-directed RNA polymerase, subunit 2, domain 6"/>
    <property type="match status" value="1"/>
</dbReference>
<dbReference type="GO" id="GO:0006351">
    <property type="term" value="P:DNA-templated transcription"/>
    <property type="evidence" value="ECO:0007669"/>
    <property type="project" value="UniProtKB-UniRule"/>
</dbReference>
<evidence type="ECO:0000256" key="7">
    <source>
        <dbReference type="RuleBase" id="RU000434"/>
    </source>
</evidence>
<keyword evidence="4 6" id="KW-0804">Transcription</keyword>
<reference evidence="17" key="1">
    <citation type="submission" date="2017-09" db="EMBL/GenBank/DDBJ databases">
        <title>Depth-based differentiation of microbial function through sediment-hosted aquifers and enrichment of novel symbionts in the deep terrestrial subsurface.</title>
        <authorList>
            <person name="Probst A.J."/>
            <person name="Ladd B."/>
            <person name="Jarett J.K."/>
            <person name="Geller-Mcgrath D.E."/>
            <person name="Sieber C.M.K."/>
            <person name="Emerson J.B."/>
            <person name="Anantharaman K."/>
            <person name="Thomas B.C."/>
            <person name="Malmstrom R."/>
            <person name="Stieglmeier M."/>
            <person name="Klingl A."/>
            <person name="Woyke T."/>
            <person name="Ryan C.M."/>
            <person name="Banfield J.F."/>
        </authorList>
    </citation>
    <scope>NUCLEOTIDE SEQUENCE [LARGE SCALE GENOMIC DNA]</scope>
</reference>
<dbReference type="InterPro" id="IPR014724">
    <property type="entry name" value="RNA_pol_RPB2_OB-fold"/>
</dbReference>
<dbReference type="Proteomes" id="UP000228816">
    <property type="component" value="Unassembled WGS sequence"/>
</dbReference>
<evidence type="ECO:0000313" key="17">
    <source>
        <dbReference type="Proteomes" id="UP000228816"/>
    </source>
</evidence>
<dbReference type="SUPFAM" id="SSF64484">
    <property type="entry name" value="beta and beta-prime subunits of DNA dependent RNA-polymerase"/>
    <property type="match status" value="1"/>
</dbReference>
<feature type="domain" description="RNA polymerase Rpb2" evidence="11">
    <location>
        <begin position="1028"/>
        <end position="1102"/>
    </location>
</feature>
<evidence type="ECO:0000256" key="9">
    <source>
        <dbReference type="SAM" id="MobiDB-lite"/>
    </source>
</evidence>
<dbReference type="Pfam" id="PF04563">
    <property type="entry name" value="RNA_pol_Rpb2_1"/>
    <property type="match status" value="1"/>
</dbReference>
<evidence type="ECO:0000259" key="14">
    <source>
        <dbReference type="Pfam" id="PF04565"/>
    </source>
</evidence>
<keyword evidence="1 6" id="KW-0240">DNA-directed RNA polymerase</keyword>
<keyword evidence="3 6" id="KW-0548">Nucleotidyltransferase</keyword>
<sequence>MEIKNFSKSKLSFPLPSLLSLQKESWEWFWKHSLKELFEEIFPIQDYTKKQFELTFKNYKLGKSKYKNGLEARKNDDSYEAPLRVKAVLRNLRTNKTKEQEVFLADFPLMTEKGTFVVNGVERVVISQLIRSPGVFFTAKPFQGRNLFGAKIIPSRGAWLEFETESSGFIGVRINRERKVAATTLLRVFGLKDDKEIEKKFKDIDKGKIKYIEKTLKRDSSHNQPEAFVEIYRKLRPGDLAGPDAAKELIWNMFSNFQRYDLSKVGRWKMGQRLPELKKQEDQEGEESKLSSSPFAIAREGDEAKASSSPFAIAREGDEAKASSSPSSRHGGTREIKEEGRVLKGEALMAVIREIIRLNNDPLARPDQIDHLGNRRIRTLHEILQNRLRVGLMRMERIIRDRMSTLEAVALTPSQIINSRPVMSALQEFFSSSQLSQFMDNENPLSELEHKRRLTATGPGGLTRERAGFEVRDVQPSHYGRICPIQTPEGQNVGLISHLACFARVNPYGFLETPYFRVKNGRVSKEIRYLTADEEERYNITHAGVKMDKAGNILDKEVEARKKGEPTLVKREDVDFIDVSSKQPISVATALIPFLQNDDASRALMGSNMQRQSVPLVQPEAPLVGTGMERNVARDSGEEILAPEEGKVISVDASQIKLKTRKREITYNLRTFVRSNQYTCFHQRPRVVKGQKVKKGEVLADGTAVDKGRLALGRNILVAFLPLRGGNFEDAVCISERLVKDDVFTSLHIEDFTCDVRETKLGPEITTCDIPNIGEEKLKDLDEEGIVRIGAEIGPGDILVGKISPKGEIGLTAEERLLRAIFGEKAKDIKDSSLKVEHGKKGRVILVKIFSREKGDKLEPGVLKRVRVEVAQIRKIKVGDKVAGRHGNKGVISKILPEEEMPFMADGTPVDIVLNPMGVVSRMNIGQILETHLGLAAKKLGYLAISPGLLGANESDIKAELKKAGLPESGQVLLYDGKTGEPFPRKITIGYIYIMKLVHMVEDKIHMRSIGPYSLITQQPLGGKAQFGGQRFGEMEVWSLEGYGAAHTLQEMLTIKSDDIQGRGAAYEAILKGEPIKSLNVPASFNLLALELKALGLGVEVKEKS</sequence>
<dbReference type="InterPro" id="IPR007120">
    <property type="entry name" value="DNA-dir_RNAP_su2_dom"/>
</dbReference>
<dbReference type="Pfam" id="PF10385">
    <property type="entry name" value="RNA_pol_Rpb2_45"/>
    <property type="match status" value="1"/>
</dbReference>
<dbReference type="GO" id="GO:0003677">
    <property type="term" value="F:DNA binding"/>
    <property type="evidence" value="ECO:0007669"/>
    <property type="project" value="UniProtKB-UniRule"/>
</dbReference>
<dbReference type="InterPro" id="IPR015712">
    <property type="entry name" value="DNA-dir_RNA_pol_su2"/>
</dbReference>
<dbReference type="PANTHER" id="PTHR20856">
    <property type="entry name" value="DNA-DIRECTED RNA POLYMERASE I SUBUNIT 2"/>
    <property type="match status" value="1"/>
</dbReference>
<feature type="region of interest" description="Disordered" evidence="9">
    <location>
        <begin position="277"/>
        <end position="339"/>
    </location>
</feature>
<evidence type="ECO:0000256" key="1">
    <source>
        <dbReference type="ARBA" id="ARBA00022478"/>
    </source>
</evidence>
<dbReference type="Pfam" id="PF00562">
    <property type="entry name" value="RNA_pol_Rpb2_6"/>
    <property type="match status" value="1"/>
</dbReference>
<evidence type="ECO:0000256" key="5">
    <source>
        <dbReference type="ARBA" id="ARBA00048552"/>
    </source>
</evidence>
<dbReference type="NCBIfam" id="NF001616">
    <property type="entry name" value="PRK00405.1"/>
    <property type="match status" value="1"/>
</dbReference>
<evidence type="ECO:0000313" key="16">
    <source>
        <dbReference type="EMBL" id="PIV14063.1"/>
    </source>
</evidence>
<dbReference type="AlphaFoldDB" id="A0A2M7BZB4"/>
<protein>
    <recommendedName>
        <fullName evidence="6 8">DNA-directed RNA polymerase subunit beta</fullName>
        <shortName evidence="6">RNAP subunit beta</shortName>
        <ecNumber evidence="6 8">2.7.7.6</ecNumber>
    </recommendedName>
    <alternativeName>
        <fullName evidence="6">RNA polymerase subunit beta</fullName>
    </alternativeName>
    <alternativeName>
        <fullName evidence="6">Transcriptase subunit beta</fullName>
    </alternativeName>
</protein>
<evidence type="ECO:0000256" key="2">
    <source>
        <dbReference type="ARBA" id="ARBA00022679"/>
    </source>
</evidence>
<dbReference type="Gene3D" id="2.40.50.100">
    <property type="match status" value="1"/>
</dbReference>
<dbReference type="InterPro" id="IPR037034">
    <property type="entry name" value="RNA_pol_Rpb2_2_sf"/>
</dbReference>
<evidence type="ECO:0000256" key="8">
    <source>
        <dbReference type="RuleBase" id="RU363031"/>
    </source>
</evidence>
<dbReference type="InterPro" id="IPR019462">
    <property type="entry name" value="DNA-dir_RNA_pol_bsu_external_1"/>
</dbReference>
<comment type="similarity">
    <text evidence="6 7">Belongs to the RNA polymerase beta chain family.</text>
</comment>
<evidence type="ECO:0000259" key="12">
    <source>
        <dbReference type="Pfam" id="PF04561"/>
    </source>
</evidence>
<dbReference type="CDD" id="cd00653">
    <property type="entry name" value="RNA_pol_B_RPB2"/>
    <property type="match status" value="1"/>
</dbReference>
<comment type="subunit">
    <text evidence="6 8">The RNAP catalytic core consists of 2 alpha, 1 beta, 1 beta' and 1 omega subunit. When a sigma factor is associated with the core the holoenzyme is formed, which can initiate transcription.</text>
</comment>
<feature type="domain" description="RNA polymerase Rpb2" evidence="14">
    <location>
        <begin position="437"/>
        <end position="505"/>
    </location>
</feature>
<evidence type="ECO:0000256" key="3">
    <source>
        <dbReference type="ARBA" id="ARBA00022695"/>
    </source>
</evidence>
<dbReference type="Gene3D" id="3.90.1110.10">
    <property type="entry name" value="RNA polymerase Rpb2, domain 2"/>
    <property type="match status" value="1"/>
</dbReference>
<dbReference type="HAMAP" id="MF_01321">
    <property type="entry name" value="RNApol_bact_RpoB"/>
    <property type="match status" value="1"/>
</dbReference>
<feature type="compositionally biased region" description="Basic and acidic residues" evidence="9">
    <location>
        <begin position="277"/>
        <end position="289"/>
    </location>
</feature>
<dbReference type="Gene3D" id="3.90.1800.10">
    <property type="entry name" value="RNA polymerase alpha subunit dimerisation domain"/>
    <property type="match status" value="1"/>
</dbReference>
<dbReference type="InterPro" id="IPR007121">
    <property type="entry name" value="RNA_pol_bsu_CS"/>
</dbReference>
<proteinExistence type="inferred from homology"/>
<dbReference type="GO" id="GO:0000428">
    <property type="term" value="C:DNA-directed RNA polymerase complex"/>
    <property type="evidence" value="ECO:0007669"/>
    <property type="project" value="UniProtKB-KW"/>
</dbReference>
<evidence type="ECO:0000256" key="6">
    <source>
        <dbReference type="HAMAP-Rule" id="MF_01321"/>
    </source>
</evidence>
<dbReference type="InterPro" id="IPR007641">
    <property type="entry name" value="RNA_pol_Rpb2_7"/>
</dbReference>
<dbReference type="EMBL" id="PEUS01000022">
    <property type="protein sequence ID" value="PIV14063.1"/>
    <property type="molecule type" value="Genomic_DNA"/>
</dbReference>
<organism evidence="16 17">
    <name type="scientific">bacterium (Candidatus Gribaldobacteria) CG03_land_8_20_14_0_80_36_40</name>
    <dbReference type="NCBI Taxonomy" id="2014271"/>
    <lineage>
        <taxon>Bacteria</taxon>
        <taxon>Candidatus Gribaldobacteria</taxon>
    </lineage>
</organism>
<keyword evidence="2 6" id="KW-0808">Transferase</keyword>
<comment type="catalytic activity">
    <reaction evidence="5 6 8">
        <text>RNA(n) + a ribonucleoside 5'-triphosphate = RNA(n+1) + diphosphate</text>
        <dbReference type="Rhea" id="RHEA:21248"/>
        <dbReference type="Rhea" id="RHEA-COMP:14527"/>
        <dbReference type="Rhea" id="RHEA-COMP:17342"/>
        <dbReference type="ChEBI" id="CHEBI:33019"/>
        <dbReference type="ChEBI" id="CHEBI:61557"/>
        <dbReference type="ChEBI" id="CHEBI:140395"/>
        <dbReference type="EC" id="2.7.7.6"/>
    </reaction>
</comment>
<comment type="function">
    <text evidence="6 8">DNA-dependent RNA polymerase catalyzes the transcription of DNA into RNA using the four ribonucleoside triphosphates as substrates.</text>
</comment>
<dbReference type="EC" id="2.7.7.6" evidence="6 8"/>
<evidence type="ECO:0000259" key="11">
    <source>
        <dbReference type="Pfam" id="PF04560"/>
    </source>
</evidence>
<feature type="domain" description="RNA polymerase beta subunit protrusion" evidence="13">
    <location>
        <begin position="18"/>
        <end position="422"/>
    </location>
</feature>
<dbReference type="NCBIfam" id="TIGR02013">
    <property type="entry name" value="rpoB"/>
    <property type="match status" value="1"/>
</dbReference>
<dbReference type="GO" id="GO:0032549">
    <property type="term" value="F:ribonucleoside binding"/>
    <property type="evidence" value="ECO:0007669"/>
    <property type="project" value="InterPro"/>
</dbReference>
<dbReference type="Pfam" id="PF04565">
    <property type="entry name" value="RNA_pol_Rpb2_3"/>
    <property type="match status" value="1"/>
</dbReference>
<dbReference type="Pfam" id="PF04561">
    <property type="entry name" value="RNA_pol_Rpb2_2"/>
    <property type="match status" value="1"/>
</dbReference>
<dbReference type="InterPro" id="IPR010243">
    <property type="entry name" value="RNA_pol_bsu_bac"/>
</dbReference>
<evidence type="ECO:0000259" key="13">
    <source>
        <dbReference type="Pfam" id="PF04563"/>
    </source>
</evidence>
<dbReference type="Gene3D" id="3.90.1100.10">
    <property type="match status" value="1"/>
</dbReference>
<dbReference type="PROSITE" id="PS01166">
    <property type="entry name" value="RNA_POL_BETA"/>
    <property type="match status" value="1"/>
</dbReference>
<evidence type="ECO:0000259" key="10">
    <source>
        <dbReference type="Pfam" id="PF00562"/>
    </source>
</evidence>
<dbReference type="Pfam" id="PF04560">
    <property type="entry name" value="RNA_pol_Rpb2_7"/>
    <property type="match status" value="1"/>
</dbReference>
<gene>
    <name evidence="6" type="primary">rpoB</name>
    <name evidence="16" type="ORF">COS44_01030</name>
</gene>
<accession>A0A2M7BZB4</accession>
<dbReference type="InterPro" id="IPR037033">
    <property type="entry name" value="DNA-dir_RNAP_su2_hyb_sf"/>
</dbReference>
<comment type="caution">
    <text evidence="16">The sequence shown here is derived from an EMBL/GenBank/DDBJ whole genome shotgun (WGS) entry which is preliminary data.</text>
</comment>
<evidence type="ECO:0000259" key="15">
    <source>
        <dbReference type="Pfam" id="PF10385"/>
    </source>
</evidence>